<dbReference type="Proteomes" id="UP000543030">
    <property type="component" value="Unassembled WGS sequence"/>
</dbReference>
<dbReference type="GO" id="GO:0009242">
    <property type="term" value="P:colanic acid biosynthetic process"/>
    <property type="evidence" value="ECO:0007669"/>
    <property type="project" value="TreeGrafter"/>
</dbReference>
<evidence type="ECO:0000256" key="3">
    <source>
        <dbReference type="ARBA" id="ARBA00022679"/>
    </source>
</evidence>
<feature type="transmembrane region" description="Helical" evidence="7">
    <location>
        <begin position="151"/>
        <end position="175"/>
    </location>
</feature>
<dbReference type="Gene3D" id="3.40.50.720">
    <property type="entry name" value="NAD(P)-binding Rossmann-like Domain"/>
    <property type="match status" value="1"/>
</dbReference>
<keyword evidence="10" id="KW-1185">Reference proteome</keyword>
<evidence type="ECO:0000256" key="6">
    <source>
        <dbReference type="ARBA" id="ARBA00023136"/>
    </source>
</evidence>
<keyword evidence="5 7" id="KW-1133">Transmembrane helix</keyword>
<evidence type="ECO:0000256" key="4">
    <source>
        <dbReference type="ARBA" id="ARBA00022692"/>
    </source>
</evidence>
<dbReference type="InterPro" id="IPR036291">
    <property type="entry name" value="NAD(P)-bd_dom_sf"/>
</dbReference>
<keyword evidence="3 9" id="KW-0808">Transferase</keyword>
<evidence type="ECO:0000256" key="7">
    <source>
        <dbReference type="SAM" id="Phobius"/>
    </source>
</evidence>
<dbReference type="AlphaFoldDB" id="A0A840REX9"/>
<dbReference type="EMBL" id="JACHHN010000003">
    <property type="protein sequence ID" value="MBB5190811.1"/>
    <property type="molecule type" value="Genomic_DNA"/>
</dbReference>
<dbReference type="InterPro" id="IPR017475">
    <property type="entry name" value="EPS_sugar_tfrase"/>
</dbReference>
<dbReference type="SUPFAM" id="SSF51735">
    <property type="entry name" value="NAD(P)-binding Rossmann-fold domains"/>
    <property type="match status" value="1"/>
</dbReference>
<comment type="similarity">
    <text evidence="2">Belongs to the bacterial sugar transferase family.</text>
</comment>
<evidence type="ECO:0000256" key="5">
    <source>
        <dbReference type="ARBA" id="ARBA00022989"/>
    </source>
</evidence>
<dbReference type="PANTHER" id="PTHR30576">
    <property type="entry name" value="COLANIC BIOSYNTHESIS UDP-GLUCOSE LIPID CARRIER TRANSFERASE"/>
    <property type="match status" value="1"/>
</dbReference>
<name>A0A840REX9_9NEIS</name>
<evidence type="ECO:0000313" key="9">
    <source>
        <dbReference type="EMBL" id="MBB5190811.1"/>
    </source>
</evidence>
<dbReference type="RefSeq" id="WP_246428635.1">
    <property type="nucleotide sequence ID" value="NZ_JACHHN010000003.1"/>
</dbReference>
<accession>A0A840REX9</accession>
<organism evidence="9 10">
    <name type="scientific">Silvimonas terrae</name>
    <dbReference type="NCBI Taxonomy" id="300266"/>
    <lineage>
        <taxon>Bacteria</taxon>
        <taxon>Pseudomonadati</taxon>
        <taxon>Pseudomonadota</taxon>
        <taxon>Betaproteobacteria</taxon>
        <taxon>Neisseriales</taxon>
        <taxon>Chitinibacteraceae</taxon>
        <taxon>Silvimonas</taxon>
    </lineage>
</organism>
<feature type="domain" description="Bacterial sugar transferase" evidence="8">
    <location>
        <begin position="320"/>
        <end position="505"/>
    </location>
</feature>
<feature type="transmembrane region" description="Helical" evidence="7">
    <location>
        <begin position="58"/>
        <end position="79"/>
    </location>
</feature>
<dbReference type="InterPro" id="IPR003362">
    <property type="entry name" value="Bact_transf"/>
</dbReference>
<dbReference type="NCBIfam" id="TIGR03023">
    <property type="entry name" value="WcaJ_sugtrans"/>
    <property type="match status" value="1"/>
</dbReference>
<comment type="caution">
    <text evidence="9">The sequence shown here is derived from an EMBL/GenBank/DDBJ whole genome shotgun (WGS) entry which is preliminary data.</text>
</comment>
<sequence>MERLINRSPNVEQMAQPLTHGSGGNLLHFSAREADAPAVGMLNDRFEEFSKAAPIASLFKLVIDPVMVVATLLVLARAFDLAYDGYIIILAVIAFLLSALILEGTFLFVPGYSRPLLGMARFATGWALICALVIMIGWATHWSVYYDENFVLSWMLLAPISLVATHWLIRVGFLFKEGRSRSQSATRKVVVIGANKMGRALARRMQHSALQNMTFLGFFDDRGLDRLEGVREEELLGGLDRLPEFIRNNDVHELYISLPMTKQPRVMQMLDEMHDSTVSIFFVLDFSVFDLIQARFELAAGMPVVAVCESPFLGLRGLAKRFSDIVLATLILLLIWPVMLAVAIAVKLTSKGPVFFTQQRYGADGERITVYKFRSMKVHSEDAGMVTQATRNDSRLTPIGGFLRRTSLDELPQFINVLEGKMSIVGPRPHANAHNEMYRKLIKGYMMRYKVKPGITGWAQVNGYRGETETLDKMQKRIEYDLDYLRNWSLWLDIKIILATVMMIIRDKNAY</sequence>
<gene>
    <name evidence="9" type="ORF">HNQ50_001534</name>
</gene>
<dbReference type="Pfam" id="PF13727">
    <property type="entry name" value="CoA_binding_3"/>
    <property type="match status" value="1"/>
</dbReference>
<dbReference type="NCBIfam" id="TIGR03025">
    <property type="entry name" value="EPS_sugtrans"/>
    <property type="match status" value="1"/>
</dbReference>
<comment type="subcellular location">
    <subcellularLocation>
        <location evidence="1">Membrane</location>
        <topology evidence="1">Multi-pass membrane protein</topology>
    </subcellularLocation>
</comment>
<feature type="transmembrane region" description="Helical" evidence="7">
    <location>
        <begin position="325"/>
        <end position="346"/>
    </location>
</feature>
<reference evidence="9 10" key="1">
    <citation type="submission" date="2020-08" db="EMBL/GenBank/DDBJ databases">
        <title>Genomic Encyclopedia of Type Strains, Phase IV (KMG-IV): sequencing the most valuable type-strain genomes for metagenomic binning, comparative biology and taxonomic classification.</title>
        <authorList>
            <person name="Goeker M."/>
        </authorList>
    </citation>
    <scope>NUCLEOTIDE SEQUENCE [LARGE SCALE GENOMIC DNA]</scope>
    <source>
        <strain evidence="9 10">DSM 18233</strain>
    </source>
</reference>
<dbReference type="GO" id="GO:0089702">
    <property type="term" value="F:undecaprenyl-phosphate glucose phosphotransferase activity"/>
    <property type="evidence" value="ECO:0007669"/>
    <property type="project" value="TreeGrafter"/>
</dbReference>
<protein>
    <submittedName>
        <fullName evidence="9">Putative colanic acid biosynthesis UDP-glucose lipid carrier transferase</fullName>
    </submittedName>
</protein>
<evidence type="ECO:0000259" key="8">
    <source>
        <dbReference type="Pfam" id="PF02397"/>
    </source>
</evidence>
<dbReference type="InterPro" id="IPR017473">
    <property type="entry name" value="Undecaprenyl-P_gluc_Ptfrase"/>
</dbReference>
<dbReference type="PANTHER" id="PTHR30576:SF21">
    <property type="entry name" value="UDP-GLUCOSE:UNDECAPRENYL-PHOSPHATE GLUCOSE-1-PHOSPHATE TRANSFERASE"/>
    <property type="match status" value="1"/>
</dbReference>
<keyword evidence="6 7" id="KW-0472">Membrane</keyword>
<feature type="transmembrane region" description="Helical" evidence="7">
    <location>
        <begin position="85"/>
        <end position="109"/>
    </location>
</feature>
<keyword evidence="4 7" id="KW-0812">Transmembrane</keyword>
<proteinExistence type="inferred from homology"/>
<evidence type="ECO:0000313" key="10">
    <source>
        <dbReference type="Proteomes" id="UP000543030"/>
    </source>
</evidence>
<dbReference type="Pfam" id="PF02397">
    <property type="entry name" value="Bac_transf"/>
    <property type="match status" value="1"/>
</dbReference>
<dbReference type="GO" id="GO:0016020">
    <property type="term" value="C:membrane"/>
    <property type="evidence" value="ECO:0007669"/>
    <property type="project" value="UniProtKB-SubCell"/>
</dbReference>
<feature type="transmembrane region" description="Helical" evidence="7">
    <location>
        <begin position="116"/>
        <end position="139"/>
    </location>
</feature>
<evidence type="ECO:0000256" key="1">
    <source>
        <dbReference type="ARBA" id="ARBA00004141"/>
    </source>
</evidence>
<evidence type="ECO:0000256" key="2">
    <source>
        <dbReference type="ARBA" id="ARBA00006464"/>
    </source>
</evidence>